<reference evidence="2 3" key="1">
    <citation type="submission" date="2022-07" db="EMBL/GenBank/DDBJ databases">
        <title>Genome-wide signatures of adaptation to extreme environments.</title>
        <authorList>
            <person name="Cho C.H."/>
            <person name="Yoon H.S."/>
        </authorList>
    </citation>
    <scope>NUCLEOTIDE SEQUENCE [LARGE SCALE GENOMIC DNA]</scope>
    <source>
        <strain evidence="2 3">DBV 063 E5</strain>
    </source>
</reference>
<comment type="caution">
    <text evidence="2">The sequence shown here is derived from an EMBL/GenBank/DDBJ whole genome shotgun (WGS) entry which is preliminary data.</text>
</comment>
<evidence type="ECO:0000313" key="3">
    <source>
        <dbReference type="Proteomes" id="UP001301350"/>
    </source>
</evidence>
<organism evidence="2 3">
    <name type="scientific">Cyanidium caldarium</name>
    <name type="common">Red alga</name>
    <dbReference type="NCBI Taxonomy" id="2771"/>
    <lineage>
        <taxon>Eukaryota</taxon>
        <taxon>Rhodophyta</taxon>
        <taxon>Bangiophyceae</taxon>
        <taxon>Cyanidiales</taxon>
        <taxon>Cyanidiaceae</taxon>
        <taxon>Cyanidium</taxon>
    </lineage>
</organism>
<feature type="region of interest" description="Disordered" evidence="1">
    <location>
        <begin position="54"/>
        <end position="73"/>
    </location>
</feature>
<dbReference type="Proteomes" id="UP001301350">
    <property type="component" value="Unassembled WGS sequence"/>
</dbReference>
<feature type="compositionally biased region" description="Basic residues" evidence="1">
    <location>
        <begin position="1"/>
        <end position="13"/>
    </location>
</feature>
<gene>
    <name evidence="2" type="ORF">CDCA_CDCA07G2079</name>
</gene>
<keyword evidence="3" id="KW-1185">Reference proteome</keyword>
<dbReference type="EMBL" id="JANCYW010000007">
    <property type="protein sequence ID" value="KAK4536054.1"/>
    <property type="molecule type" value="Genomic_DNA"/>
</dbReference>
<name>A0AAV9IUT7_CYACA</name>
<protein>
    <submittedName>
        <fullName evidence="2">Uncharacterized protein</fullName>
    </submittedName>
</protein>
<accession>A0AAV9IUT7</accession>
<evidence type="ECO:0000256" key="1">
    <source>
        <dbReference type="SAM" id="MobiDB-lite"/>
    </source>
</evidence>
<evidence type="ECO:0000313" key="2">
    <source>
        <dbReference type="EMBL" id="KAK4536054.1"/>
    </source>
</evidence>
<dbReference type="AlphaFoldDB" id="A0AAV9IUT7"/>
<sequence length="162" mass="17747">MQRARGRRGRGGRGARAVEPLPVAPQPDRYGSLEEDGAGVESWDWVVLSSLEAGVEQRRESEPSTADDDLVAGERMDAVPLPSVSAADESDTWWRTGLVGSDDDADEAETRWESRWGVVRRALCRLRTAEAFTRCTAASAPAMVAQAHNYRAASFDEWLGLD</sequence>
<proteinExistence type="predicted"/>
<feature type="region of interest" description="Disordered" evidence="1">
    <location>
        <begin position="1"/>
        <end position="38"/>
    </location>
</feature>